<evidence type="ECO:0000259" key="4">
    <source>
        <dbReference type="SMART" id="SM00839"/>
    </source>
</evidence>
<dbReference type="SUPFAM" id="SSF53223">
    <property type="entry name" value="Aminoacid dehydrogenase-like, N-terminal domain"/>
    <property type="match status" value="1"/>
</dbReference>
<dbReference type="SUPFAM" id="SSF51735">
    <property type="entry name" value="NAD(P)-binding Rossmann-fold domains"/>
    <property type="match status" value="1"/>
</dbReference>
<dbReference type="EMBL" id="PGXC01000003">
    <property type="protein sequence ID" value="PKK91002.1"/>
    <property type="molecule type" value="Genomic_DNA"/>
</dbReference>
<comment type="caution">
    <text evidence="5">The sequence shown here is derived from an EMBL/GenBank/DDBJ whole genome shotgun (WGS) entry which is preliminary data.</text>
</comment>
<keyword evidence="2 3" id="KW-0560">Oxidoreductase</keyword>
<comment type="similarity">
    <text evidence="1 3">Belongs to the Glu/Leu/Phe/Val dehydrogenases family.</text>
</comment>
<dbReference type="Pfam" id="PF02812">
    <property type="entry name" value="ELFV_dehydrog_N"/>
    <property type="match status" value="1"/>
</dbReference>
<evidence type="ECO:0000313" key="6">
    <source>
        <dbReference type="Proteomes" id="UP000233256"/>
    </source>
</evidence>
<dbReference type="PANTHER" id="PTHR11606:SF13">
    <property type="entry name" value="GLUTAMATE DEHYDROGENASE 1, MITOCHONDRIAL"/>
    <property type="match status" value="1"/>
</dbReference>
<feature type="domain" description="Glutamate/phenylalanine/leucine/valine/L-tryptophan dehydrogenase C-terminal" evidence="4">
    <location>
        <begin position="284"/>
        <end position="528"/>
    </location>
</feature>
<sequence length="533" mass="59286">MDLTYDPRDPFFSAAMAKFEKASSVMGLSRRVKQELCHPQYEHISYVVVPLHDRFEPVNGALEASGSEQATGDLDLLSEMPCSRIDIDMVDTDSRNSIVINQRLLENSVLNIRNGSICLPGKRLYRLRKDITHTLKCYRVQYNDVRGAYMGGLGFAPSVNLDYCKAMGAEMTWRTAALNIPFGGAYGGVKMDRSLYAGEELTRIQQAYMRAMKPVMGPERDIPGRGQGVTAADMTRMMEAYLGGDPQRHMLRGSCTGKDIRAGGCQAAEIAGGMALFYCIEEWFKTREETKRGIRLALHELDFSRLTFIVRGFDETASACARHLVSRGARCLAIADSRGAVIADSGLDVEELYSYVHENPFNSEKSVLGYPNAEFVGPDDFWSVQADVLVVTSSPWTLNGKRAGEVKVDLVAEGECNCISSEGDDILNQRGISTIPAVIGSSGSVIASYYEWLQNHSLHGWNEEEVLRKLAFSIKTNYAILNDISKNTPRKTEYYDSRPFCVGREVDPSTAGMILCLRRIEQQYLLRGLTLSR</sequence>
<dbReference type="PANTHER" id="PTHR11606">
    <property type="entry name" value="GLUTAMATE DEHYDROGENASE"/>
    <property type="match status" value="1"/>
</dbReference>
<dbReference type="Gene3D" id="3.40.50.720">
    <property type="entry name" value="NAD(P)-binding Rossmann-like Domain"/>
    <property type="match status" value="1"/>
</dbReference>
<evidence type="ECO:0000256" key="3">
    <source>
        <dbReference type="RuleBase" id="RU004417"/>
    </source>
</evidence>
<dbReference type="Gene3D" id="3.40.50.10860">
    <property type="entry name" value="Leucine Dehydrogenase, chain A, domain 1"/>
    <property type="match status" value="1"/>
</dbReference>
<dbReference type="InterPro" id="IPR006095">
    <property type="entry name" value="Glu/Leu/Phe/Val/Trp_DH"/>
</dbReference>
<gene>
    <name evidence="5" type="ORF">CVV64_04315</name>
</gene>
<evidence type="ECO:0000256" key="2">
    <source>
        <dbReference type="ARBA" id="ARBA00023002"/>
    </source>
</evidence>
<dbReference type="GO" id="GO:0004352">
    <property type="term" value="F:glutamate dehydrogenase (NAD+) activity"/>
    <property type="evidence" value="ECO:0007669"/>
    <property type="project" value="TreeGrafter"/>
</dbReference>
<dbReference type="InterPro" id="IPR046346">
    <property type="entry name" value="Aminoacid_DH-like_N_sf"/>
</dbReference>
<dbReference type="InterPro" id="IPR006096">
    <property type="entry name" value="Glu/Leu/Phe/Val/Trp_DH_C"/>
</dbReference>
<dbReference type="Pfam" id="PF00208">
    <property type="entry name" value="ELFV_dehydrog"/>
    <property type="match status" value="1"/>
</dbReference>
<accession>A0A2N1PRV8</accession>
<dbReference type="AlphaFoldDB" id="A0A2N1PRV8"/>
<dbReference type="InterPro" id="IPR006097">
    <property type="entry name" value="Glu/Leu/Phe/Val/Trp_DH_dimer"/>
</dbReference>
<organism evidence="5 6">
    <name type="scientific">Candidatus Wallbacteria bacterium HGW-Wallbacteria-1</name>
    <dbReference type="NCBI Taxonomy" id="2013854"/>
    <lineage>
        <taxon>Bacteria</taxon>
        <taxon>Candidatus Walliibacteriota</taxon>
    </lineage>
</organism>
<evidence type="ECO:0000313" key="5">
    <source>
        <dbReference type="EMBL" id="PKK91002.1"/>
    </source>
</evidence>
<reference evidence="5 6" key="1">
    <citation type="journal article" date="2017" name="ISME J.">
        <title>Potential for microbial H2 and metal transformations associated with novel bacteria and archaea in deep terrestrial subsurface sediments.</title>
        <authorList>
            <person name="Hernsdorf A.W."/>
            <person name="Amano Y."/>
            <person name="Miyakawa K."/>
            <person name="Ise K."/>
            <person name="Suzuki Y."/>
            <person name="Anantharaman K."/>
            <person name="Probst A."/>
            <person name="Burstein D."/>
            <person name="Thomas B.C."/>
            <person name="Banfield J.F."/>
        </authorList>
    </citation>
    <scope>NUCLEOTIDE SEQUENCE [LARGE SCALE GENOMIC DNA]</scope>
    <source>
        <strain evidence="5">HGW-Wallbacteria-1</strain>
    </source>
</reference>
<dbReference type="SMART" id="SM00839">
    <property type="entry name" value="ELFV_dehydrog"/>
    <property type="match status" value="1"/>
</dbReference>
<dbReference type="Proteomes" id="UP000233256">
    <property type="component" value="Unassembled WGS sequence"/>
</dbReference>
<evidence type="ECO:0000256" key="1">
    <source>
        <dbReference type="ARBA" id="ARBA00006382"/>
    </source>
</evidence>
<dbReference type="PRINTS" id="PR00082">
    <property type="entry name" value="GLFDHDRGNASE"/>
</dbReference>
<name>A0A2N1PRV8_9BACT</name>
<protein>
    <recommendedName>
        <fullName evidence="4">Glutamate/phenylalanine/leucine/valine/L-tryptophan dehydrogenase C-terminal domain-containing protein</fullName>
    </recommendedName>
</protein>
<dbReference type="InterPro" id="IPR036291">
    <property type="entry name" value="NAD(P)-bd_dom_sf"/>
</dbReference>
<proteinExistence type="inferred from homology"/>
<dbReference type="GO" id="GO:0006538">
    <property type="term" value="P:L-glutamate catabolic process"/>
    <property type="evidence" value="ECO:0007669"/>
    <property type="project" value="TreeGrafter"/>
</dbReference>